<organism evidence="6 7">
    <name type="scientific">Streptococcus cristatus</name>
    <dbReference type="NCBI Taxonomy" id="45634"/>
    <lineage>
        <taxon>Bacteria</taxon>
        <taxon>Bacillati</taxon>
        <taxon>Bacillota</taxon>
        <taxon>Bacilli</taxon>
        <taxon>Lactobacillales</taxon>
        <taxon>Streptococcaceae</taxon>
        <taxon>Streptococcus</taxon>
    </lineage>
</organism>
<evidence type="ECO:0000313" key="7">
    <source>
        <dbReference type="Proteomes" id="UP000277890"/>
    </source>
</evidence>
<name>A0A0F2CRR8_STRCR</name>
<dbReference type="InterPro" id="IPR036388">
    <property type="entry name" value="WH-like_DNA-bd_sf"/>
</dbReference>
<dbReference type="GO" id="GO:0006355">
    <property type="term" value="P:regulation of DNA-templated transcription"/>
    <property type="evidence" value="ECO:0007669"/>
    <property type="project" value="InterPro"/>
</dbReference>
<dbReference type="InterPro" id="IPR039420">
    <property type="entry name" value="WalR-like"/>
</dbReference>
<dbReference type="EMBL" id="RJPQ01000003">
    <property type="protein sequence ID" value="RSJ86657.1"/>
    <property type="molecule type" value="Genomic_DNA"/>
</dbReference>
<dbReference type="InterPro" id="IPR011006">
    <property type="entry name" value="CheY-like_superfamily"/>
</dbReference>
<dbReference type="OrthoDB" id="9790442at2"/>
<dbReference type="Gene3D" id="1.10.10.10">
    <property type="entry name" value="Winged helix-like DNA-binding domain superfamily/Winged helix DNA-binding domain"/>
    <property type="match status" value="1"/>
</dbReference>
<evidence type="ECO:0000256" key="2">
    <source>
        <dbReference type="ARBA" id="ARBA00023012"/>
    </source>
</evidence>
<protein>
    <submittedName>
        <fullName evidence="6">Sensory transduction protein regX3</fullName>
    </submittedName>
</protein>
<sequence>MNYKEKKILILDDNPEILEMVQESLIIAGFSNLTSVQSQKEALEQFEEKSFDLVILDIMLPEGSGFEVLKGIRKTSTVPVLFLSAISDIEKQYQGFELGADDYIIKPFRPRDLELRILSILKRAYPEKEDTLVLPACQVHFSQALITKGKLEIQLTAKEYSILKILYDNKNRIVTFDQLLEKVWGLQYQGYDNTLMAHIRKIRQKIEANPSKPESLITVKGLGYKLKVN</sequence>
<keyword evidence="4" id="KW-0238">DNA-binding</keyword>
<dbReference type="Proteomes" id="UP000277890">
    <property type="component" value="Unassembled WGS sequence"/>
</dbReference>
<dbReference type="SUPFAM" id="SSF52172">
    <property type="entry name" value="CheY-like"/>
    <property type="match status" value="1"/>
</dbReference>
<dbReference type="PANTHER" id="PTHR48111:SF1">
    <property type="entry name" value="TWO-COMPONENT RESPONSE REGULATOR ORR33"/>
    <property type="match status" value="1"/>
</dbReference>
<dbReference type="GO" id="GO:0000156">
    <property type="term" value="F:phosphorelay response regulator activity"/>
    <property type="evidence" value="ECO:0007669"/>
    <property type="project" value="TreeGrafter"/>
</dbReference>
<dbReference type="Gene3D" id="3.40.50.2300">
    <property type="match status" value="1"/>
</dbReference>
<evidence type="ECO:0000256" key="4">
    <source>
        <dbReference type="ARBA" id="ARBA00023125"/>
    </source>
</evidence>
<evidence type="ECO:0000313" key="6">
    <source>
        <dbReference type="EMBL" id="RSJ86657.1"/>
    </source>
</evidence>
<dbReference type="CDD" id="cd00383">
    <property type="entry name" value="trans_reg_C"/>
    <property type="match status" value="1"/>
</dbReference>
<keyword evidence="5" id="KW-0804">Transcription</keyword>
<dbReference type="GO" id="GO:0005829">
    <property type="term" value="C:cytosol"/>
    <property type="evidence" value="ECO:0007669"/>
    <property type="project" value="TreeGrafter"/>
</dbReference>
<dbReference type="SMART" id="SM00862">
    <property type="entry name" value="Trans_reg_C"/>
    <property type="match status" value="1"/>
</dbReference>
<evidence type="ECO:0000256" key="5">
    <source>
        <dbReference type="ARBA" id="ARBA00023163"/>
    </source>
</evidence>
<dbReference type="AlphaFoldDB" id="A0A0F2CRR8"/>
<evidence type="ECO:0000256" key="1">
    <source>
        <dbReference type="ARBA" id="ARBA00022553"/>
    </source>
</evidence>
<dbReference type="InterPro" id="IPR001789">
    <property type="entry name" value="Sig_transdc_resp-reg_receiver"/>
</dbReference>
<dbReference type="PROSITE" id="PS50110">
    <property type="entry name" value="RESPONSE_REGULATORY"/>
    <property type="match status" value="1"/>
</dbReference>
<dbReference type="Pfam" id="PF00486">
    <property type="entry name" value="Trans_reg_C"/>
    <property type="match status" value="1"/>
</dbReference>
<dbReference type="InterPro" id="IPR001867">
    <property type="entry name" value="OmpR/PhoB-type_DNA-bd"/>
</dbReference>
<keyword evidence="3" id="KW-0805">Transcription regulation</keyword>
<gene>
    <name evidence="6" type="primary">regX3</name>
    <name evidence="6" type="ORF">D8794_04165</name>
</gene>
<dbReference type="RefSeq" id="WP_045498965.1">
    <property type="nucleotide sequence ID" value="NZ_CAURYF010000009.1"/>
</dbReference>
<proteinExistence type="predicted"/>
<reference evidence="6 7" key="1">
    <citation type="submission" date="2018-11" db="EMBL/GenBank/DDBJ databases">
        <title>Species Designations Belie Phenotypic and Genotypic Heterogeneity in Oral Streptococci.</title>
        <authorList>
            <person name="Velsko I."/>
        </authorList>
    </citation>
    <scope>NUCLEOTIDE SEQUENCE [LARGE SCALE GENOMIC DNA]</scope>
    <source>
        <strain evidence="6 7">A54</strain>
    </source>
</reference>
<dbReference type="PANTHER" id="PTHR48111">
    <property type="entry name" value="REGULATOR OF RPOS"/>
    <property type="match status" value="1"/>
</dbReference>
<comment type="caution">
    <text evidence="6">The sequence shown here is derived from an EMBL/GenBank/DDBJ whole genome shotgun (WGS) entry which is preliminary data.</text>
</comment>
<accession>A0A0F2CRR8</accession>
<dbReference type="GO" id="GO:0032993">
    <property type="term" value="C:protein-DNA complex"/>
    <property type="evidence" value="ECO:0007669"/>
    <property type="project" value="TreeGrafter"/>
</dbReference>
<dbReference type="CDD" id="cd17574">
    <property type="entry name" value="REC_OmpR"/>
    <property type="match status" value="1"/>
</dbReference>
<keyword evidence="1" id="KW-0597">Phosphoprotein</keyword>
<dbReference type="GO" id="GO:0000976">
    <property type="term" value="F:transcription cis-regulatory region binding"/>
    <property type="evidence" value="ECO:0007669"/>
    <property type="project" value="TreeGrafter"/>
</dbReference>
<dbReference type="Pfam" id="PF00072">
    <property type="entry name" value="Response_reg"/>
    <property type="match status" value="1"/>
</dbReference>
<dbReference type="SMART" id="SM00448">
    <property type="entry name" value="REC"/>
    <property type="match status" value="1"/>
</dbReference>
<evidence type="ECO:0000256" key="3">
    <source>
        <dbReference type="ARBA" id="ARBA00023015"/>
    </source>
</evidence>
<keyword evidence="2" id="KW-0902">Two-component regulatory system</keyword>
<dbReference type="PROSITE" id="PS51755">
    <property type="entry name" value="OMPR_PHOB"/>
    <property type="match status" value="1"/>
</dbReference>